<proteinExistence type="predicted"/>
<comment type="pathway">
    <text evidence="1">Protein modification; protein glycosylation.</text>
</comment>
<evidence type="ECO:0000256" key="2">
    <source>
        <dbReference type="ARBA" id="ARBA00022679"/>
    </source>
</evidence>
<dbReference type="Proteomes" id="UP000689967">
    <property type="component" value="Unassembled WGS sequence"/>
</dbReference>
<protein>
    <submittedName>
        <fullName evidence="6">O-linked N-acetylglucosamine transferase</fullName>
    </submittedName>
</protein>
<evidence type="ECO:0000259" key="5">
    <source>
        <dbReference type="Pfam" id="PF13844"/>
    </source>
</evidence>
<evidence type="ECO:0000256" key="4">
    <source>
        <dbReference type="ARBA" id="ARBA00022803"/>
    </source>
</evidence>
<keyword evidence="4" id="KW-0802">TPR repeat</keyword>
<reference evidence="6 7" key="1">
    <citation type="submission" date="2021-01" db="EMBL/GenBank/DDBJ databases">
        <title>Roseomonas sp. nov, a bacterium isolated from an oil production mixture in Yumen Oilfield.</title>
        <authorList>
            <person name="Wu D."/>
        </authorList>
    </citation>
    <scope>NUCLEOTIDE SEQUENCE [LARGE SCALE GENOMIC DNA]</scope>
    <source>
        <strain evidence="6 7">ROY-5-3</strain>
    </source>
</reference>
<sequence length="656" mass="72068">MRIDNVAELFGSAHQLASLGEPRQAAALYRDWLERHPADPLGHAVYFNYGVLLSGLDDLPGAATAFAEAIRRNAAFIPPFINLGVVYERLGAVEPAVAHWAHAAASLAAVTGDALAYKTTALKHIARVLESQQRHAEAEAHLRQIIEIAPTMRDVVQHWISLRQRQCAWPLLEPVGPLDRTALLRGMAPLSFVTYADDPLMALALSAAYAQAETGVPAEFRSDADFADRRAAAPGRRLRIGYLSSDLRSHAIGHLTADMYRLHDRSRFEVFIYYCGIPQEDAVKARIRDSAEHWTDITPLDDDAALALMLADGIDILVDINGHTRGARTKLLSRRPAPVIVNWLGYAGTMGTPYHHYILADDTIIPPGSEAWYSEAVLRLPCYQPNDRHRQVAATPTRVSLGLPEDAVVFCCFNGAQKITPFVFERWMRVLQGVPGSVLWLLKSSDAVDVKLRERAAAAGIDPARLVFAPMAGNADHVARYAAADLFLDTAPYGAHTTASDALWMGAPVLTLPGRGFASRVCASLVRAAGVPELVCATPEDYVAQAIALGNDVVLLRAYRERLLALRETSVLFDTEAFVRAIEAQFEAMWAAFRDGMLPRPDLTNLDTCLDLGLAEDHDARELFTVPDYEAVWRARLARRDGFQKLPPDARLWSAA</sequence>
<organism evidence="6 7">
    <name type="scientific">Falsiroseomonas oleicola</name>
    <dbReference type="NCBI Taxonomy" id="2801474"/>
    <lineage>
        <taxon>Bacteria</taxon>
        <taxon>Pseudomonadati</taxon>
        <taxon>Pseudomonadota</taxon>
        <taxon>Alphaproteobacteria</taxon>
        <taxon>Acetobacterales</taxon>
        <taxon>Roseomonadaceae</taxon>
        <taxon>Falsiroseomonas</taxon>
    </lineage>
</organism>
<evidence type="ECO:0000256" key="1">
    <source>
        <dbReference type="ARBA" id="ARBA00004922"/>
    </source>
</evidence>
<keyword evidence="2 6" id="KW-0808">Transferase</keyword>
<dbReference type="PANTHER" id="PTHR44998:SF1">
    <property type="entry name" value="UDP-N-ACETYLGLUCOSAMINE--PEPTIDE N-ACETYLGLUCOSAMINYLTRANSFERASE 110 KDA SUBUNIT"/>
    <property type="match status" value="1"/>
</dbReference>
<dbReference type="InterPro" id="IPR019734">
    <property type="entry name" value="TPR_rpt"/>
</dbReference>
<name>A0ABS6H4M2_9PROT</name>
<dbReference type="InterPro" id="IPR029489">
    <property type="entry name" value="OGT/SEC/SPY_C"/>
</dbReference>
<dbReference type="PANTHER" id="PTHR44998">
    <property type="match status" value="1"/>
</dbReference>
<keyword evidence="7" id="KW-1185">Reference proteome</keyword>
<keyword evidence="3" id="KW-0677">Repeat</keyword>
<accession>A0ABS6H4M2</accession>
<dbReference type="RefSeq" id="WP_216874171.1">
    <property type="nucleotide sequence ID" value="NZ_JAERQM010000002.1"/>
</dbReference>
<comment type="caution">
    <text evidence="6">The sequence shown here is derived from an EMBL/GenBank/DDBJ whole genome shotgun (WGS) entry which is preliminary data.</text>
</comment>
<evidence type="ECO:0000313" key="7">
    <source>
        <dbReference type="Proteomes" id="UP000689967"/>
    </source>
</evidence>
<dbReference type="EMBL" id="JAERQM010000002">
    <property type="protein sequence ID" value="MBU8543635.1"/>
    <property type="molecule type" value="Genomic_DNA"/>
</dbReference>
<evidence type="ECO:0000256" key="3">
    <source>
        <dbReference type="ARBA" id="ARBA00022737"/>
    </source>
</evidence>
<dbReference type="Pfam" id="PF13844">
    <property type="entry name" value="Glyco_transf_41"/>
    <property type="match status" value="2"/>
</dbReference>
<evidence type="ECO:0000313" key="6">
    <source>
        <dbReference type="EMBL" id="MBU8543635.1"/>
    </source>
</evidence>
<feature type="domain" description="O-GlcNAc transferase C-terminal" evidence="5">
    <location>
        <begin position="230"/>
        <end position="378"/>
    </location>
</feature>
<gene>
    <name evidence="6" type="ORF">JJQ90_07955</name>
</gene>
<feature type="domain" description="O-GlcNAc transferase C-terminal" evidence="5">
    <location>
        <begin position="395"/>
        <end position="580"/>
    </location>
</feature>
<dbReference type="SMART" id="SM00028">
    <property type="entry name" value="TPR"/>
    <property type="match status" value="3"/>
</dbReference>
<dbReference type="GO" id="GO:0016740">
    <property type="term" value="F:transferase activity"/>
    <property type="evidence" value="ECO:0007669"/>
    <property type="project" value="UniProtKB-KW"/>
</dbReference>